<reference evidence="1" key="1">
    <citation type="submission" date="2014-09" db="EMBL/GenBank/DDBJ databases">
        <authorList>
            <person name="Magalhaes I.L.F."/>
            <person name="Oliveira U."/>
            <person name="Santos F.R."/>
            <person name="Vidigal T.H.D.A."/>
            <person name="Brescovit A.D."/>
            <person name="Santos A.J."/>
        </authorList>
    </citation>
    <scope>NUCLEOTIDE SEQUENCE</scope>
    <source>
        <tissue evidence="1">Shoot tissue taken approximately 20 cm above the soil surface</tissue>
    </source>
</reference>
<proteinExistence type="predicted"/>
<evidence type="ECO:0000313" key="1">
    <source>
        <dbReference type="EMBL" id="JAE09154.1"/>
    </source>
</evidence>
<accession>A0A0A9FD80</accession>
<reference evidence="1" key="2">
    <citation type="journal article" date="2015" name="Data Brief">
        <title>Shoot transcriptome of the giant reed, Arundo donax.</title>
        <authorList>
            <person name="Barrero R.A."/>
            <person name="Guerrero F.D."/>
            <person name="Moolhuijzen P."/>
            <person name="Goolsby J.A."/>
            <person name="Tidwell J."/>
            <person name="Bellgard S.E."/>
            <person name="Bellgard M.I."/>
        </authorList>
    </citation>
    <scope>NUCLEOTIDE SEQUENCE</scope>
    <source>
        <tissue evidence="1">Shoot tissue taken approximately 20 cm above the soil surface</tissue>
    </source>
</reference>
<name>A0A0A9FD80_ARUDO</name>
<sequence>MMPPSLHASIFVDYNWCFLQPAIFVRCIPI</sequence>
<dbReference type="EMBL" id="GBRH01188742">
    <property type="protein sequence ID" value="JAE09154.1"/>
    <property type="molecule type" value="Transcribed_RNA"/>
</dbReference>
<protein>
    <submittedName>
        <fullName evidence="1">Uncharacterized protein</fullName>
    </submittedName>
</protein>
<organism evidence="1">
    <name type="scientific">Arundo donax</name>
    <name type="common">Giant reed</name>
    <name type="synonym">Donax arundinaceus</name>
    <dbReference type="NCBI Taxonomy" id="35708"/>
    <lineage>
        <taxon>Eukaryota</taxon>
        <taxon>Viridiplantae</taxon>
        <taxon>Streptophyta</taxon>
        <taxon>Embryophyta</taxon>
        <taxon>Tracheophyta</taxon>
        <taxon>Spermatophyta</taxon>
        <taxon>Magnoliopsida</taxon>
        <taxon>Liliopsida</taxon>
        <taxon>Poales</taxon>
        <taxon>Poaceae</taxon>
        <taxon>PACMAD clade</taxon>
        <taxon>Arundinoideae</taxon>
        <taxon>Arundineae</taxon>
        <taxon>Arundo</taxon>
    </lineage>
</organism>
<dbReference type="AlphaFoldDB" id="A0A0A9FD80"/>